<proteinExistence type="predicted"/>
<name>K0T9T9_THAOC</name>
<sequence length="188" mass="19999">MLPLTIGRSERSPGAATTADVITIPTSPPARHAPPIAFATWALSPVEPPSHGRRVRVARRRQRSPQSAPAACQSAIDRRGPPSLARGPGYAGNRSCRLRARVLHTQDDCAADLAARFQSLLMLGGPSIGPRLRCCLLLAPAARWLPPCGKDRSDGLDRNAADLTFVRHPFVRRAADGTPPPATSPTAT</sequence>
<feature type="compositionally biased region" description="Low complexity" evidence="1">
    <location>
        <begin position="64"/>
        <end position="75"/>
    </location>
</feature>
<evidence type="ECO:0000313" key="3">
    <source>
        <dbReference type="Proteomes" id="UP000266841"/>
    </source>
</evidence>
<dbReference type="Proteomes" id="UP000266841">
    <property type="component" value="Unassembled WGS sequence"/>
</dbReference>
<evidence type="ECO:0000313" key="2">
    <source>
        <dbReference type="EMBL" id="EJK73864.1"/>
    </source>
</evidence>
<feature type="non-terminal residue" evidence="2">
    <location>
        <position position="188"/>
    </location>
</feature>
<accession>K0T9T9</accession>
<feature type="region of interest" description="Disordered" evidence="1">
    <location>
        <begin position="48"/>
        <end position="91"/>
    </location>
</feature>
<evidence type="ECO:0000256" key="1">
    <source>
        <dbReference type="SAM" id="MobiDB-lite"/>
    </source>
</evidence>
<reference evidence="2 3" key="1">
    <citation type="journal article" date="2012" name="Genome Biol.">
        <title>Genome and low-iron response of an oceanic diatom adapted to chronic iron limitation.</title>
        <authorList>
            <person name="Lommer M."/>
            <person name="Specht M."/>
            <person name="Roy A.S."/>
            <person name="Kraemer L."/>
            <person name="Andreson R."/>
            <person name="Gutowska M.A."/>
            <person name="Wolf J."/>
            <person name="Bergner S.V."/>
            <person name="Schilhabel M.B."/>
            <person name="Klostermeier U.C."/>
            <person name="Beiko R.G."/>
            <person name="Rosenstiel P."/>
            <person name="Hippler M."/>
            <person name="Laroche J."/>
        </authorList>
    </citation>
    <scope>NUCLEOTIDE SEQUENCE [LARGE SCALE GENOMIC DNA]</scope>
    <source>
        <strain evidence="2 3">CCMP1005</strain>
    </source>
</reference>
<dbReference type="AlphaFoldDB" id="K0T9T9"/>
<comment type="caution">
    <text evidence="2">The sequence shown here is derived from an EMBL/GenBank/DDBJ whole genome shotgun (WGS) entry which is preliminary data.</text>
</comment>
<feature type="compositionally biased region" description="Basic residues" evidence="1">
    <location>
        <begin position="51"/>
        <end position="63"/>
    </location>
</feature>
<keyword evidence="3" id="KW-1185">Reference proteome</keyword>
<protein>
    <submittedName>
        <fullName evidence="2">Uncharacterized protein</fullName>
    </submittedName>
</protein>
<gene>
    <name evidence="2" type="ORF">THAOC_04492</name>
</gene>
<dbReference type="EMBL" id="AGNL01004147">
    <property type="protein sequence ID" value="EJK73864.1"/>
    <property type="molecule type" value="Genomic_DNA"/>
</dbReference>
<organism evidence="2 3">
    <name type="scientific">Thalassiosira oceanica</name>
    <name type="common">Marine diatom</name>
    <dbReference type="NCBI Taxonomy" id="159749"/>
    <lineage>
        <taxon>Eukaryota</taxon>
        <taxon>Sar</taxon>
        <taxon>Stramenopiles</taxon>
        <taxon>Ochrophyta</taxon>
        <taxon>Bacillariophyta</taxon>
        <taxon>Coscinodiscophyceae</taxon>
        <taxon>Thalassiosirophycidae</taxon>
        <taxon>Thalassiosirales</taxon>
        <taxon>Thalassiosiraceae</taxon>
        <taxon>Thalassiosira</taxon>
    </lineage>
</organism>